<reference evidence="2" key="2">
    <citation type="journal article" date="2024" name="Plant">
        <title>Genomic evolution and insights into agronomic trait innovations of Sesamum species.</title>
        <authorList>
            <person name="Miao H."/>
            <person name="Wang L."/>
            <person name="Qu L."/>
            <person name="Liu H."/>
            <person name="Sun Y."/>
            <person name="Le M."/>
            <person name="Wang Q."/>
            <person name="Wei S."/>
            <person name="Zheng Y."/>
            <person name="Lin W."/>
            <person name="Duan Y."/>
            <person name="Cao H."/>
            <person name="Xiong S."/>
            <person name="Wang X."/>
            <person name="Wei L."/>
            <person name="Li C."/>
            <person name="Ma Q."/>
            <person name="Ju M."/>
            <person name="Zhao R."/>
            <person name="Li G."/>
            <person name="Mu C."/>
            <person name="Tian Q."/>
            <person name="Mei H."/>
            <person name="Zhang T."/>
            <person name="Gao T."/>
            <person name="Zhang H."/>
        </authorList>
    </citation>
    <scope>NUCLEOTIDE SEQUENCE</scope>
    <source>
        <strain evidence="2">KEN1</strain>
    </source>
</reference>
<dbReference type="Pfam" id="PF02992">
    <property type="entry name" value="Transposase_21"/>
    <property type="match status" value="1"/>
</dbReference>
<protein>
    <recommendedName>
        <fullName evidence="1">Transposase-associated domain-containing protein</fullName>
    </recommendedName>
</protein>
<evidence type="ECO:0000259" key="1">
    <source>
        <dbReference type="Pfam" id="PF13963"/>
    </source>
</evidence>
<proteinExistence type="predicted"/>
<dbReference type="InterPro" id="IPR029480">
    <property type="entry name" value="Transpos_assoc"/>
</dbReference>
<reference evidence="2" key="1">
    <citation type="submission" date="2020-06" db="EMBL/GenBank/DDBJ databases">
        <authorList>
            <person name="Li T."/>
            <person name="Hu X."/>
            <person name="Zhang T."/>
            <person name="Song X."/>
            <person name="Zhang H."/>
            <person name="Dai N."/>
            <person name="Sheng W."/>
            <person name="Hou X."/>
            <person name="Wei L."/>
        </authorList>
    </citation>
    <scope>NUCLEOTIDE SEQUENCE</scope>
    <source>
        <strain evidence="2">KEN1</strain>
        <tissue evidence="2">Leaf</tissue>
    </source>
</reference>
<dbReference type="Pfam" id="PF13963">
    <property type="entry name" value="Transpos_assoc"/>
    <property type="match status" value="1"/>
</dbReference>
<accession>A0AAW2XXF4</accession>
<sequence>MYEKNQKRNIVVWQEFEVGVRDFINWAKNQHAQMNGDKIRCPCRKYKNRKCKTTDEVMYDIYMKGFVDGYYNWTAHGEVQVLENYDEQFFDVVHAANQPLYSGCHESQLTAVAELDGIDMEYYKFCCDPRYKPIRDRNPHRKKSSYIVLSHVTEEGSMCRPSDVEAWRHFDRTHPKFVLEPRNVRLGLCIDGFAPHG</sequence>
<evidence type="ECO:0000313" key="2">
    <source>
        <dbReference type="EMBL" id="KAL0458680.1"/>
    </source>
</evidence>
<comment type="caution">
    <text evidence="2">The sequence shown here is derived from an EMBL/GenBank/DDBJ whole genome shotgun (WGS) entry which is preliminary data.</text>
</comment>
<dbReference type="EMBL" id="JACGWN010000002">
    <property type="protein sequence ID" value="KAL0458680.1"/>
    <property type="molecule type" value="Genomic_DNA"/>
</dbReference>
<feature type="domain" description="Transposase-associated" evidence="1">
    <location>
        <begin position="13"/>
        <end position="78"/>
    </location>
</feature>
<dbReference type="InterPro" id="IPR004242">
    <property type="entry name" value="Transposase_21"/>
</dbReference>
<gene>
    <name evidence="2" type="ORF">Slati_0495200</name>
</gene>
<organism evidence="2">
    <name type="scientific">Sesamum latifolium</name>
    <dbReference type="NCBI Taxonomy" id="2727402"/>
    <lineage>
        <taxon>Eukaryota</taxon>
        <taxon>Viridiplantae</taxon>
        <taxon>Streptophyta</taxon>
        <taxon>Embryophyta</taxon>
        <taxon>Tracheophyta</taxon>
        <taxon>Spermatophyta</taxon>
        <taxon>Magnoliopsida</taxon>
        <taxon>eudicotyledons</taxon>
        <taxon>Gunneridae</taxon>
        <taxon>Pentapetalae</taxon>
        <taxon>asterids</taxon>
        <taxon>lamiids</taxon>
        <taxon>Lamiales</taxon>
        <taxon>Pedaliaceae</taxon>
        <taxon>Sesamum</taxon>
    </lineage>
</organism>
<dbReference type="AlphaFoldDB" id="A0AAW2XXF4"/>
<name>A0AAW2XXF4_9LAMI</name>